<dbReference type="Gramene" id="Al_scaffold_0001_1560">
    <property type="protein sequence ID" value="Al_scaffold_0001_1560"/>
    <property type="gene ID" value="Al_scaffold_0001_1560"/>
</dbReference>
<dbReference type="Pfam" id="PF07734">
    <property type="entry name" value="FBA_1"/>
    <property type="match status" value="1"/>
</dbReference>
<dbReference type="Proteomes" id="UP000008694">
    <property type="component" value="Unassembled WGS sequence"/>
</dbReference>
<proteinExistence type="predicted"/>
<dbReference type="InterPro" id="IPR006527">
    <property type="entry name" value="F-box-assoc_dom_typ1"/>
</dbReference>
<dbReference type="HOGENOM" id="CLU_1940986_0_0_1"/>
<evidence type="ECO:0000313" key="3">
    <source>
        <dbReference type="Proteomes" id="UP000008694"/>
    </source>
</evidence>
<evidence type="ECO:0000313" key="2">
    <source>
        <dbReference type="EMBL" id="EFH66343.1"/>
    </source>
</evidence>
<organism evidence="3">
    <name type="scientific">Arabidopsis lyrata subsp. lyrata</name>
    <name type="common">Lyre-leaved rock-cress</name>
    <dbReference type="NCBI Taxonomy" id="81972"/>
    <lineage>
        <taxon>Eukaryota</taxon>
        <taxon>Viridiplantae</taxon>
        <taxon>Streptophyta</taxon>
        <taxon>Embryophyta</taxon>
        <taxon>Tracheophyta</taxon>
        <taxon>Spermatophyta</taxon>
        <taxon>Magnoliopsida</taxon>
        <taxon>eudicotyledons</taxon>
        <taxon>Gunneridae</taxon>
        <taxon>Pentapetalae</taxon>
        <taxon>rosids</taxon>
        <taxon>malvids</taxon>
        <taxon>Brassicales</taxon>
        <taxon>Brassicaceae</taxon>
        <taxon>Camelineae</taxon>
        <taxon>Arabidopsis</taxon>
    </lineage>
</organism>
<keyword evidence="3" id="KW-1185">Reference proteome</keyword>
<gene>
    <name evidence="2" type="ORF">ARALYDRAFT_679237</name>
</gene>
<dbReference type="AlphaFoldDB" id="D7KCM1"/>
<feature type="domain" description="F-box associated beta-propeller type 1" evidence="1">
    <location>
        <begin position="7"/>
        <end position="92"/>
    </location>
</feature>
<name>D7KCM1_ARALL</name>
<accession>D7KCM1</accession>
<evidence type="ECO:0000259" key="1">
    <source>
        <dbReference type="Pfam" id="PF07734"/>
    </source>
</evidence>
<reference evidence="3" key="1">
    <citation type="journal article" date="2011" name="Nat. Genet.">
        <title>The Arabidopsis lyrata genome sequence and the basis of rapid genome size change.</title>
        <authorList>
            <person name="Hu T.T."/>
            <person name="Pattyn P."/>
            <person name="Bakker E.G."/>
            <person name="Cao J."/>
            <person name="Cheng J.-F."/>
            <person name="Clark R.M."/>
            <person name="Fahlgren N."/>
            <person name="Fawcett J.A."/>
            <person name="Grimwood J."/>
            <person name="Gundlach H."/>
            <person name="Haberer G."/>
            <person name="Hollister J.D."/>
            <person name="Ossowski S."/>
            <person name="Ottilar R.P."/>
            <person name="Salamov A.A."/>
            <person name="Schneeberger K."/>
            <person name="Spannagl M."/>
            <person name="Wang X."/>
            <person name="Yang L."/>
            <person name="Nasrallah M.E."/>
            <person name="Bergelson J."/>
            <person name="Carrington J.C."/>
            <person name="Gaut B.S."/>
            <person name="Schmutz J."/>
            <person name="Mayer K.F.X."/>
            <person name="Van de Peer Y."/>
            <person name="Grigoriev I.V."/>
            <person name="Nordborg M."/>
            <person name="Weigel D."/>
            <person name="Guo Y.-L."/>
        </authorList>
    </citation>
    <scope>NUCLEOTIDE SEQUENCE [LARGE SCALE GENOMIC DNA]</scope>
    <source>
        <strain evidence="3">cv. MN47</strain>
    </source>
</reference>
<dbReference type="EMBL" id="GL348713">
    <property type="protein sequence ID" value="EFH66343.1"/>
    <property type="molecule type" value="Genomic_DNA"/>
</dbReference>
<sequence>MKIIPPCQILSSERPVYVDGLLYWLIYGNQERDTVVDILCFDLHTEIFSVMSYSPVGKTLHPLVEMSSLDNRLCLSVQTLTGLDVWLATNHIWKKAYIIDNPLGPWLCTNLVDGSSKRFGKEEEEEVTDL</sequence>
<protein>
    <submittedName>
        <fullName evidence="2">Predicted protein</fullName>
    </submittedName>
</protein>